<name>A0ABU6Z8B6_9FABA</name>
<evidence type="ECO:0000313" key="2">
    <source>
        <dbReference type="Proteomes" id="UP001341840"/>
    </source>
</evidence>
<accession>A0ABU6Z8B6</accession>
<reference evidence="1 2" key="1">
    <citation type="journal article" date="2023" name="Plants (Basel)">
        <title>Bridging the Gap: Combining Genomics and Transcriptomics Approaches to Understand Stylosanthes scabra, an Orphan Legume from the Brazilian Caatinga.</title>
        <authorList>
            <person name="Ferreira-Neto J.R.C."/>
            <person name="da Silva M.D."/>
            <person name="Binneck E."/>
            <person name="de Melo N.F."/>
            <person name="da Silva R.H."/>
            <person name="de Melo A.L.T.M."/>
            <person name="Pandolfi V."/>
            <person name="Bustamante F.O."/>
            <person name="Brasileiro-Vidal A.C."/>
            <person name="Benko-Iseppon A.M."/>
        </authorList>
    </citation>
    <scope>NUCLEOTIDE SEQUENCE [LARGE SCALE GENOMIC DNA]</scope>
    <source>
        <tissue evidence="1">Leaves</tissue>
    </source>
</reference>
<gene>
    <name evidence="1" type="ORF">PIB30_024507</name>
</gene>
<organism evidence="1 2">
    <name type="scientific">Stylosanthes scabra</name>
    <dbReference type="NCBI Taxonomy" id="79078"/>
    <lineage>
        <taxon>Eukaryota</taxon>
        <taxon>Viridiplantae</taxon>
        <taxon>Streptophyta</taxon>
        <taxon>Embryophyta</taxon>
        <taxon>Tracheophyta</taxon>
        <taxon>Spermatophyta</taxon>
        <taxon>Magnoliopsida</taxon>
        <taxon>eudicotyledons</taxon>
        <taxon>Gunneridae</taxon>
        <taxon>Pentapetalae</taxon>
        <taxon>rosids</taxon>
        <taxon>fabids</taxon>
        <taxon>Fabales</taxon>
        <taxon>Fabaceae</taxon>
        <taxon>Papilionoideae</taxon>
        <taxon>50 kb inversion clade</taxon>
        <taxon>dalbergioids sensu lato</taxon>
        <taxon>Dalbergieae</taxon>
        <taxon>Pterocarpus clade</taxon>
        <taxon>Stylosanthes</taxon>
    </lineage>
</organism>
<comment type="caution">
    <text evidence="1">The sequence shown here is derived from an EMBL/GenBank/DDBJ whole genome shotgun (WGS) entry which is preliminary data.</text>
</comment>
<protein>
    <submittedName>
        <fullName evidence="1">Uncharacterized protein</fullName>
    </submittedName>
</protein>
<evidence type="ECO:0000313" key="1">
    <source>
        <dbReference type="EMBL" id="MED6218182.1"/>
    </source>
</evidence>
<dbReference type="EMBL" id="JASCZI010271948">
    <property type="protein sequence ID" value="MED6218182.1"/>
    <property type="molecule type" value="Genomic_DNA"/>
</dbReference>
<keyword evidence="2" id="KW-1185">Reference proteome</keyword>
<proteinExistence type="predicted"/>
<sequence>MGFAYQQLKIYESPRTIKGKEIDSAADSVFKDYSAELVPVNRNGEDEQEVIAKLSCEILNEWNFENNFKSNRSESSERTVTRSYGREECDESKLIILKEVGVESEDAKEMSGSLEKNEFVCSAGEGTVQAMNVRSHDK</sequence>
<dbReference type="Proteomes" id="UP001341840">
    <property type="component" value="Unassembled WGS sequence"/>
</dbReference>